<evidence type="ECO:0008006" key="5">
    <source>
        <dbReference type="Google" id="ProtNLM"/>
    </source>
</evidence>
<keyword evidence="2" id="KW-0732">Signal</keyword>
<feature type="compositionally biased region" description="Low complexity" evidence="1">
    <location>
        <begin position="19"/>
        <end position="67"/>
    </location>
</feature>
<feature type="region of interest" description="Disordered" evidence="1">
    <location>
        <begin position="19"/>
        <end position="106"/>
    </location>
</feature>
<dbReference type="Proteomes" id="UP000198122">
    <property type="component" value="Unassembled WGS sequence"/>
</dbReference>
<proteinExistence type="predicted"/>
<dbReference type="AlphaFoldDB" id="A0A212T214"/>
<evidence type="ECO:0000313" key="4">
    <source>
        <dbReference type="Proteomes" id="UP000198122"/>
    </source>
</evidence>
<evidence type="ECO:0000256" key="2">
    <source>
        <dbReference type="SAM" id="SignalP"/>
    </source>
</evidence>
<protein>
    <recommendedName>
        <fullName evidence="5">PknH-like extracellular domain-containing protein</fullName>
    </recommendedName>
</protein>
<feature type="signal peptide" evidence="2">
    <location>
        <begin position="1"/>
        <end position="22"/>
    </location>
</feature>
<accession>A0A212T214</accession>
<gene>
    <name evidence="3" type="ORF">SAMN05445756_0205</name>
</gene>
<evidence type="ECO:0000256" key="1">
    <source>
        <dbReference type="SAM" id="MobiDB-lite"/>
    </source>
</evidence>
<sequence>MQCRTVAVLAALTVMSGAGCSAARGGGDPVVDVPRGGIPSSSSEPSPSSPSVEGSSSAATDESATTAPEDELAPSATGLLRPGKVPGGSGEGRRLPDALTGHPVTLTLDGPVGEDCRRAVVSFNEAEHALTGGGLLQTSLAGDPLSTVHVVVGETRQAGEMVGSLGRVADSCAGTSTAGDALDVRSLPGADAAYTARTGPTGGGRAFGIALVRTGTDGVVGVIAEGRDETRVRKVTDIARAQAEALDAGEGERRGGDSLR</sequence>
<reference evidence="3 4" key="1">
    <citation type="submission" date="2017-06" db="EMBL/GenBank/DDBJ databases">
        <authorList>
            <person name="Kim H.J."/>
            <person name="Triplett B.A."/>
        </authorList>
    </citation>
    <scope>NUCLEOTIDE SEQUENCE [LARGE SCALE GENOMIC DNA]</scope>
    <source>
        <strain evidence="3 4">DSM 22179</strain>
    </source>
</reference>
<dbReference type="RefSeq" id="WP_088817245.1">
    <property type="nucleotide sequence ID" value="NZ_FYEZ01000001.1"/>
</dbReference>
<name>A0A212T214_9MICO</name>
<evidence type="ECO:0000313" key="3">
    <source>
        <dbReference type="EMBL" id="SNC60093.1"/>
    </source>
</evidence>
<feature type="chain" id="PRO_5038686881" description="PknH-like extracellular domain-containing protein" evidence="2">
    <location>
        <begin position="23"/>
        <end position="260"/>
    </location>
</feature>
<organism evidence="3 4">
    <name type="scientific">Kytococcus aerolatus</name>
    <dbReference type="NCBI Taxonomy" id="592308"/>
    <lineage>
        <taxon>Bacteria</taxon>
        <taxon>Bacillati</taxon>
        <taxon>Actinomycetota</taxon>
        <taxon>Actinomycetes</taxon>
        <taxon>Micrococcales</taxon>
        <taxon>Kytococcaceae</taxon>
        <taxon>Kytococcus</taxon>
    </lineage>
</organism>
<dbReference type="EMBL" id="FYEZ01000001">
    <property type="protein sequence ID" value="SNC60093.1"/>
    <property type="molecule type" value="Genomic_DNA"/>
</dbReference>
<keyword evidence="4" id="KW-1185">Reference proteome</keyword>
<dbReference type="PROSITE" id="PS51257">
    <property type="entry name" value="PROKAR_LIPOPROTEIN"/>
    <property type="match status" value="1"/>
</dbReference>